<dbReference type="InterPro" id="IPR036187">
    <property type="entry name" value="DNA_mismatch_repair_MutS_sf"/>
</dbReference>
<keyword evidence="1" id="KW-0547">Nucleotide-binding</keyword>
<dbReference type="GO" id="GO:0005829">
    <property type="term" value="C:cytosol"/>
    <property type="evidence" value="ECO:0007669"/>
    <property type="project" value="TreeGrafter"/>
</dbReference>
<dbReference type="GO" id="GO:0005524">
    <property type="term" value="F:ATP binding"/>
    <property type="evidence" value="ECO:0007669"/>
    <property type="project" value="UniProtKB-KW"/>
</dbReference>
<dbReference type="InterPro" id="IPR027417">
    <property type="entry name" value="P-loop_NTPase"/>
</dbReference>
<dbReference type="GO" id="GO:0140664">
    <property type="term" value="F:ATP-dependent DNA damage sensor activity"/>
    <property type="evidence" value="ECO:0007669"/>
    <property type="project" value="InterPro"/>
</dbReference>
<evidence type="ECO:0000313" key="7">
    <source>
        <dbReference type="Proteomes" id="UP000323324"/>
    </source>
</evidence>
<accession>A0A8H2LCQ6</accession>
<dbReference type="GO" id="GO:0030983">
    <property type="term" value="F:mismatched DNA binding"/>
    <property type="evidence" value="ECO:0007669"/>
    <property type="project" value="InterPro"/>
</dbReference>
<evidence type="ECO:0000256" key="4">
    <source>
        <dbReference type="SAM" id="Phobius"/>
    </source>
</evidence>
<dbReference type="InterPro" id="IPR000432">
    <property type="entry name" value="DNA_mismatch_repair_MutS_C"/>
</dbReference>
<comment type="caution">
    <text evidence="6">The sequence shown here is derived from an EMBL/GenBank/DDBJ whole genome shotgun (WGS) entry which is preliminary data.</text>
</comment>
<dbReference type="PANTHER" id="PTHR11361">
    <property type="entry name" value="DNA MISMATCH REPAIR PROTEIN MUTS FAMILY MEMBER"/>
    <property type="match status" value="1"/>
</dbReference>
<dbReference type="SUPFAM" id="SSF48334">
    <property type="entry name" value="DNA repair protein MutS, domain III"/>
    <property type="match status" value="1"/>
</dbReference>
<dbReference type="SUPFAM" id="SSF52540">
    <property type="entry name" value="P-loop containing nucleoside triphosphate hydrolases"/>
    <property type="match status" value="1"/>
</dbReference>
<dbReference type="Gene3D" id="1.10.1420.10">
    <property type="match status" value="1"/>
</dbReference>
<dbReference type="RefSeq" id="WP_148370631.1">
    <property type="nucleotide sequence ID" value="NZ_VSKM01000014.1"/>
</dbReference>
<name>A0A8H2LCQ6_9FLAO</name>
<feature type="transmembrane region" description="Helical" evidence="4">
    <location>
        <begin position="213"/>
        <end position="240"/>
    </location>
</feature>
<keyword evidence="2" id="KW-0067">ATP-binding</keyword>
<dbReference type="AlphaFoldDB" id="A0A8H2LCQ6"/>
<evidence type="ECO:0000256" key="2">
    <source>
        <dbReference type="ARBA" id="ARBA00022840"/>
    </source>
</evidence>
<keyword evidence="3" id="KW-0238">DNA-binding</keyword>
<feature type="domain" description="DNA mismatch repair proteins mutS family" evidence="5">
    <location>
        <begin position="415"/>
        <end position="587"/>
    </location>
</feature>
<keyword evidence="4" id="KW-0472">Membrane</keyword>
<evidence type="ECO:0000256" key="1">
    <source>
        <dbReference type="ARBA" id="ARBA00022741"/>
    </source>
</evidence>
<dbReference type="PANTHER" id="PTHR11361:SF99">
    <property type="entry name" value="DNA MISMATCH REPAIR PROTEIN"/>
    <property type="match status" value="1"/>
</dbReference>
<keyword evidence="4" id="KW-0812">Transmembrane</keyword>
<keyword evidence="4" id="KW-1133">Transmembrane helix</keyword>
<proteinExistence type="predicted"/>
<dbReference type="GO" id="GO:0006298">
    <property type="term" value="P:mismatch repair"/>
    <property type="evidence" value="ECO:0007669"/>
    <property type="project" value="InterPro"/>
</dbReference>
<gene>
    <name evidence="6" type="ORF">ES676_12345</name>
</gene>
<feature type="transmembrane region" description="Helical" evidence="4">
    <location>
        <begin position="51"/>
        <end position="69"/>
    </location>
</feature>
<dbReference type="Pfam" id="PF00488">
    <property type="entry name" value="MutS_V"/>
    <property type="match status" value="1"/>
</dbReference>
<sequence length="589" mass="66704">MVHDSTFYTTNLETYKAEVSSLYKKLTALSTARLLVFIATGIAVYFTFGMWQVSAGVAILGLAIFLFLLNKHSNLKTQHHLKKALVAINKNELKIASGDFFDKKEGAAFQDTNHQYSLDIDLFGRGSFFQFIDRTSTPDGALTLANALKANVITDITNRQDAVEELSEKAHWRQHFQATAQLIKTETELSTIKHWLHSQQSFLPKIMRWLPKAFLLASLIIFGLAFTGVIGIQFIGYWLFAGLIVTGKYLKKINVLASKADKIRDTFRQYSVLLKAIESETFTSDLLQQKQRQIRLKDEKASAILNSFSKSLDALDNRNNLISAIFGNGYFITDIKNSYAIESWLENYKGLVDDWFEVVSFFDAYNSLGNYAFNHSGFVFPEIVSEERTTKVANLGHPMLDDKKRVDNTFEITNEQFFIITGANMAGKSTFLRTVSLHIVMANMGLPVCAESSRYVPVKLITSMRTSDSLTDDSSYFFSELTRLKYIVDAIETDKYFIILDEILKGTNSTDKAIGSRKFVEKLVASNATGIIATHDLSLCEIEKTLPEVKNYYFDAQIINDELYFDYTFKKGICQNMNASFLLKKMEIV</sequence>
<dbReference type="InterPro" id="IPR045076">
    <property type="entry name" value="MutS"/>
</dbReference>
<evidence type="ECO:0000259" key="5">
    <source>
        <dbReference type="SMART" id="SM00534"/>
    </source>
</evidence>
<dbReference type="SMART" id="SM00534">
    <property type="entry name" value="MUTSac"/>
    <property type="match status" value="1"/>
</dbReference>
<keyword evidence="7" id="KW-1185">Reference proteome</keyword>
<reference evidence="6 7" key="1">
    <citation type="submission" date="2019-08" db="EMBL/GenBank/DDBJ databases">
        <title>Genomes of Antarctic Bizionia species.</title>
        <authorList>
            <person name="Bowman J.P."/>
        </authorList>
    </citation>
    <scope>NUCLEOTIDE SEQUENCE [LARGE SCALE GENOMIC DNA]</scope>
    <source>
        <strain evidence="6 7">HFD</strain>
    </source>
</reference>
<organism evidence="6 7">
    <name type="scientific">Bizionia saleffrena</name>
    <dbReference type="NCBI Taxonomy" id="291189"/>
    <lineage>
        <taxon>Bacteria</taxon>
        <taxon>Pseudomonadati</taxon>
        <taxon>Bacteroidota</taxon>
        <taxon>Flavobacteriia</taxon>
        <taxon>Flavobacteriales</taxon>
        <taxon>Flavobacteriaceae</taxon>
        <taxon>Bizionia</taxon>
    </lineage>
</organism>
<evidence type="ECO:0000313" key="6">
    <source>
        <dbReference type="EMBL" id="TYB71795.1"/>
    </source>
</evidence>
<evidence type="ECO:0000256" key="3">
    <source>
        <dbReference type="ARBA" id="ARBA00023125"/>
    </source>
</evidence>
<feature type="transmembrane region" description="Helical" evidence="4">
    <location>
        <begin position="26"/>
        <end position="45"/>
    </location>
</feature>
<dbReference type="EMBL" id="VSKM01000014">
    <property type="protein sequence ID" value="TYB71795.1"/>
    <property type="molecule type" value="Genomic_DNA"/>
</dbReference>
<dbReference type="Gene3D" id="3.40.50.300">
    <property type="entry name" value="P-loop containing nucleotide triphosphate hydrolases"/>
    <property type="match status" value="1"/>
</dbReference>
<dbReference type="Proteomes" id="UP000323324">
    <property type="component" value="Unassembled WGS sequence"/>
</dbReference>
<protein>
    <submittedName>
        <fullName evidence="6">DNA mismatch repair protein MutS</fullName>
    </submittedName>
</protein>